<name>A0A0V0QAA0_PSEPJ</name>
<feature type="signal peptide" evidence="1">
    <location>
        <begin position="1"/>
        <end position="16"/>
    </location>
</feature>
<evidence type="ECO:0000313" key="2">
    <source>
        <dbReference type="EMBL" id="KRW99122.1"/>
    </source>
</evidence>
<protein>
    <recommendedName>
        <fullName evidence="4">EF-hand domain-containing protein</fullName>
    </recommendedName>
</protein>
<reference evidence="2 3" key="1">
    <citation type="journal article" date="2015" name="Sci. Rep.">
        <title>Genome of the facultative scuticociliatosis pathogen Pseudocohnilembus persalinus provides insight into its virulence through horizontal gene transfer.</title>
        <authorList>
            <person name="Xiong J."/>
            <person name="Wang G."/>
            <person name="Cheng J."/>
            <person name="Tian M."/>
            <person name="Pan X."/>
            <person name="Warren A."/>
            <person name="Jiang C."/>
            <person name="Yuan D."/>
            <person name="Miao W."/>
        </authorList>
    </citation>
    <scope>NUCLEOTIDE SEQUENCE [LARGE SCALE GENOMIC DNA]</scope>
    <source>
        <strain evidence="2">36N120E</strain>
    </source>
</reference>
<dbReference type="AlphaFoldDB" id="A0A0V0QAA0"/>
<keyword evidence="3" id="KW-1185">Reference proteome</keyword>
<sequence>MKTIVLLAVLLGLAFSAQHQSLSKQACVCVNWPGPQQPPNNYPNCTLWGYEDNWTDLILSYDNDLDGAISQQEYYPLSVDACLHECGYYDQDAADEIDAWYNNICERDMDDGFGYTAFTYTDLNKDGINMCP</sequence>
<dbReference type="Proteomes" id="UP000054937">
    <property type="component" value="Unassembled WGS sequence"/>
</dbReference>
<accession>A0A0V0QAA0</accession>
<comment type="caution">
    <text evidence="2">The sequence shown here is derived from an EMBL/GenBank/DDBJ whole genome shotgun (WGS) entry which is preliminary data.</text>
</comment>
<gene>
    <name evidence="2" type="ORF">PPERSA_02954</name>
</gene>
<proteinExistence type="predicted"/>
<dbReference type="InParanoid" id="A0A0V0QAA0"/>
<keyword evidence="1" id="KW-0732">Signal</keyword>
<evidence type="ECO:0008006" key="4">
    <source>
        <dbReference type="Google" id="ProtNLM"/>
    </source>
</evidence>
<organism evidence="2 3">
    <name type="scientific">Pseudocohnilembus persalinus</name>
    <name type="common">Ciliate</name>
    <dbReference type="NCBI Taxonomy" id="266149"/>
    <lineage>
        <taxon>Eukaryota</taxon>
        <taxon>Sar</taxon>
        <taxon>Alveolata</taxon>
        <taxon>Ciliophora</taxon>
        <taxon>Intramacronucleata</taxon>
        <taxon>Oligohymenophorea</taxon>
        <taxon>Scuticociliatia</taxon>
        <taxon>Philasterida</taxon>
        <taxon>Pseudocohnilembidae</taxon>
        <taxon>Pseudocohnilembus</taxon>
    </lineage>
</organism>
<evidence type="ECO:0000256" key="1">
    <source>
        <dbReference type="SAM" id="SignalP"/>
    </source>
</evidence>
<feature type="chain" id="PRO_5006867376" description="EF-hand domain-containing protein" evidence="1">
    <location>
        <begin position="17"/>
        <end position="132"/>
    </location>
</feature>
<dbReference type="EMBL" id="LDAU01000221">
    <property type="protein sequence ID" value="KRW99122.1"/>
    <property type="molecule type" value="Genomic_DNA"/>
</dbReference>
<evidence type="ECO:0000313" key="3">
    <source>
        <dbReference type="Proteomes" id="UP000054937"/>
    </source>
</evidence>